<evidence type="ECO:0000256" key="4">
    <source>
        <dbReference type="SAM" id="SignalP"/>
    </source>
</evidence>
<name>A0A433XLC2_9HYPH</name>
<dbReference type="InterPro" id="IPR050490">
    <property type="entry name" value="Bact_solute-bd_prot1"/>
</dbReference>
<evidence type="ECO:0000256" key="2">
    <source>
        <dbReference type="ARBA" id="ARBA00008520"/>
    </source>
</evidence>
<dbReference type="InterPro" id="IPR006059">
    <property type="entry name" value="SBP"/>
</dbReference>
<dbReference type="EMBL" id="RZNJ01000001">
    <property type="protein sequence ID" value="RUT34788.1"/>
    <property type="molecule type" value="Genomic_DNA"/>
</dbReference>
<keyword evidence="3" id="KW-0574">Periplasm</keyword>
<gene>
    <name evidence="5" type="ORF">EMQ25_02165</name>
</gene>
<evidence type="ECO:0000313" key="5">
    <source>
        <dbReference type="EMBL" id="RUT34788.1"/>
    </source>
</evidence>
<dbReference type="Gene3D" id="3.40.190.10">
    <property type="entry name" value="Periplasmic binding protein-like II"/>
    <property type="match status" value="2"/>
</dbReference>
<feature type="chain" id="PRO_5019353732" evidence="4">
    <location>
        <begin position="39"/>
        <end position="437"/>
    </location>
</feature>
<evidence type="ECO:0000313" key="6">
    <source>
        <dbReference type="Proteomes" id="UP000281547"/>
    </source>
</evidence>
<sequence length="437" mass="47143">MLDQHAQGASNAPRRRLWLEIALSTALFVSTATVPAMAQEAFTVIGHAVHQSAVTGEAGGNIGANFEAENGVQLRWLTYGVGPVHEQLFREASLSAGSVDAAFLLNRFANENVANLFEPLDAYLEADPIEDFEGISPGMLEAMTYDGQIYGIPFRHATHGLLYNTALLAERGLDSPPETFEELIEYAEQLTFTRDDGTQVYGLVLSGQGPSNIIDIVRAYGGDFLTADFELKAAEEGMVQAVTLLADLYQRGILPRESVSFTTEDATTFMQQGRAAMAIDPFSRYAALNDPERSNFPGQIEATAVPLTASLTEDGTVVPVKTEIWSLVIPRNAPNKELSWKFIKHLSTLDAAISGAVNGNGPTRSAAYQDPQVQAAIPYWEAEAAAVAVARVPLPGFSESARVDDIVKEEVQAVMLGSKTPEQAMQDVVARVTPLLP</sequence>
<protein>
    <submittedName>
        <fullName evidence="5">Extracellular solute-binding protein</fullName>
    </submittedName>
</protein>
<keyword evidence="4" id="KW-0732">Signal</keyword>
<dbReference type="PANTHER" id="PTHR43649:SF12">
    <property type="entry name" value="DIACETYLCHITOBIOSE BINDING PROTEIN DASA"/>
    <property type="match status" value="1"/>
</dbReference>
<organism evidence="5 6">
    <name type="scientific">Arsenicitalea aurantiaca</name>
    <dbReference type="NCBI Taxonomy" id="1783274"/>
    <lineage>
        <taxon>Bacteria</taxon>
        <taxon>Pseudomonadati</taxon>
        <taxon>Pseudomonadota</taxon>
        <taxon>Alphaproteobacteria</taxon>
        <taxon>Hyphomicrobiales</taxon>
        <taxon>Devosiaceae</taxon>
        <taxon>Arsenicitalea</taxon>
    </lineage>
</organism>
<reference evidence="5 6" key="1">
    <citation type="journal article" date="2016" name="Int. J. Syst. Evol. Microbiol.">
        <title>Arsenicitalea aurantiaca gen. nov., sp. nov., a new member of the family Hyphomicrobiaceae, isolated from high-arsenic sediment.</title>
        <authorList>
            <person name="Mu Y."/>
            <person name="Zhou L."/>
            <person name="Zeng X.C."/>
            <person name="Liu L."/>
            <person name="Pan Y."/>
            <person name="Chen X."/>
            <person name="Wang J."/>
            <person name="Li S."/>
            <person name="Li W.J."/>
            <person name="Wang Y."/>
        </authorList>
    </citation>
    <scope>NUCLEOTIDE SEQUENCE [LARGE SCALE GENOMIC DNA]</scope>
    <source>
        <strain evidence="5 6">42-50</strain>
    </source>
</reference>
<dbReference type="Proteomes" id="UP000281547">
    <property type="component" value="Unassembled WGS sequence"/>
</dbReference>
<comment type="caution">
    <text evidence="5">The sequence shown here is derived from an EMBL/GenBank/DDBJ whole genome shotgun (WGS) entry which is preliminary data.</text>
</comment>
<dbReference type="PANTHER" id="PTHR43649">
    <property type="entry name" value="ARABINOSE-BINDING PROTEIN-RELATED"/>
    <property type="match status" value="1"/>
</dbReference>
<feature type="signal peptide" evidence="4">
    <location>
        <begin position="1"/>
        <end position="38"/>
    </location>
</feature>
<dbReference type="SUPFAM" id="SSF53850">
    <property type="entry name" value="Periplasmic binding protein-like II"/>
    <property type="match status" value="1"/>
</dbReference>
<dbReference type="AlphaFoldDB" id="A0A433XLC2"/>
<dbReference type="Pfam" id="PF01547">
    <property type="entry name" value="SBP_bac_1"/>
    <property type="match status" value="1"/>
</dbReference>
<evidence type="ECO:0000256" key="1">
    <source>
        <dbReference type="ARBA" id="ARBA00004418"/>
    </source>
</evidence>
<accession>A0A433XLC2</accession>
<comment type="subcellular location">
    <subcellularLocation>
        <location evidence="1">Periplasm</location>
    </subcellularLocation>
</comment>
<evidence type="ECO:0000256" key="3">
    <source>
        <dbReference type="ARBA" id="ARBA00022764"/>
    </source>
</evidence>
<proteinExistence type="inferred from homology"/>
<keyword evidence="6" id="KW-1185">Reference proteome</keyword>
<comment type="similarity">
    <text evidence="2">Belongs to the bacterial solute-binding protein 1 family.</text>
</comment>
<dbReference type="GO" id="GO:0042597">
    <property type="term" value="C:periplasmic space"/>
    <property type="evidence" value="ECO:0007669"/>
    <property type="project" value="UniProtKB-SubCell"/>
</dbReference>